<dbReference type="GO" id="GO:0005886">
    <property type="term" value="C:plasma membrane"/>
    <property type="evidence" value="ECO:0007669"/>
    <property type="project" value="TreeGrafter"/>
</dbReference>
<dbReference type="Proteomes" id="UP001497623">
    <property type="component" value="Unassembled WGS sequence"/>
</dbReference>
<feature type="compositionally biased region" description="Low complexity" evidence="7">
    <location>
        <begin position="188"/>
        <end position="205"/>
    </location>
</feature>
<dbReference type="SUPFAM" id="SSF47874">
    <property type="entry name" value="Annexin"/>
    <property type="match status" value="1"/>
</dbReference>
<dbReference type="AlphaFoldDB" id="A0AAV2S2C2"/>
<comment type="caution">
    <text evidence="8">The sequence shown here is derived from an EMBL/GenBank/DDBJ whole genome shotgun (WGS) entry which is preliminary data.</text>
</comment>
<dbReference type="PANTHER" id="PTHR10502">
    <property type="entry name" value="ANNEXIN"/>
    <property type="match status" value="1"/>
</dbReference>
<dbReference type="InterPro" id="IPR037104">
    <property type="entry name" value="Annexin_sf"/>
</dbReference>
<organism evidence="8 9">
    <name type="scientific">Meganyctiphanes norvegica</name>
    <name type="common">Northern krill</name>
    <name type="synonym">Thysanopoda norvegica</name>
    <dbReference type="NCBI Taxonomy" id="48144"/>
    <lineage>
        <taxon>Eukaryota</taxon>
        <taxon>Metazoa</taxon>
        <taxon>Ecdysozoa</taxon>
        <taxon>Arthropoda</taxon>
        <taxon>Crustacea</taxon>
        <taxon>Multicrustacea</taxon>
        <taxon>Malacostraca</taxon>
        <taxon>Eumalacostraca</taxon>
        <taxon>Eucarida</taxon>
        <taxon>Euphausiacea</taxon>
        <taxon>Euphausiidae</taxon>
        <taxon>Meganyctiphanes</taxon>
    </lineage>
</organism>
<dbReference type="FunFam" id="1.10.220.10:FF:000001">
    <property type="entry name" value="Annexin"/>
    <property type="match status" value="1"/>
</dbReference>
<keyword evidence="3 6" id="KW-0106">Calcium</keyword>
<gene>
    <name evidence="8" type="ORF">MNOR_LOCUS30986</name>
</gene>
<dbReference type="FunFam" id="1.10.220.10:FF:000002">
    <property type="entry name" value="Annexin"/>
    <property type="match status" value="1"/>
</dbReference>
<reference evidence="8 9" key="1">
    <citation type="submission" date="2024-05" db="EMBL/GenBank/DDBJ databases">
        <authorList>
            <person name="Wallberg A."/>
        </authorList>
    </citation>
    <scope>NUCLEOTIDE SEQUENCE [LARGE SCALE GENOMIC DNA]</scope>
</reference>
<dbReference type="Pfam" id="PF00191">
    <property type="entry name" value="Annexin"/>
    <property type="match status" value="4"/>
</dbReference>
<dbReference type="GO" id="GO:0005544">
    <property type="term" value="F:calcium-dependent phospholipid binding"/>
    <property type="evidence" value="ECO:0007669"/>
    <property type="project" value="UniProtKB-KW"/>
</dbReference>
<keyword evidence="5 6" id="KW-0111">Calcium/phospholipid-binding</keyword>
<proteinExistence type="inferred from homology"/>
<protein>
    <recommendedName>
        <fullName evidence="6">Annexin</fullName>
    </recommendedName>
</protein>
<keyword evidence="2 6" id="KW-0677">Repeat</keyword>
<feature type="non-terminal residue" evidence="8">
    <location>
        <position position="1"/>
    </location>
</feature>
<dbReference type="EMBL" id="CAXKWB010038943">
    <property type="protein sequence ID" value="CAL4152633.1"/>
    <property type="molecule type" value="Genomic_DNA"/>
</dbReference>
<evidence type="ECO:0000313" key="8">
    <source>
        <dbReference type="EMBL" id="CAL4152633.1"/>
    </source>
</evidence>
<dbReference type="FunFam" id="1.10.220.10:FF:000003">
    <property type="entry name" value="Annexin"/>
    <property type="match status" value="1"/>
</dbReference>
<dbReference type="SMART" id="SM00335">
    <property type="entry name" value="ANX"/>
    <property type="match status" value="4"/>
</dbReference>
<feature type="compositionally biased region" description="Low complexity" evidence="7">
    <location>
        <begin position="153"/>
        <end position="168"/>
    </location>
</feature>
<dbReference type="InterPro" id="IPR018252">
    <property type="entry name" value="Annexin_repeat_CS"/>
</dbReference>
<dbReference type="GO" id="GO:0005737">
    <property type="term" value="C:cytoplasm"/>
    <property type="evidence" value="ECO:0007669"/>
    <property type="project" value="TreeGrafter"/>
</dbReference>
<dbReference type="GO" id="GO:0005634">
    <property type="term" value="C:nucleus"/>
    <property type="evidence" value="ECO:0007669"/>
    <property type="project" value="TreeGrafter"/>
</dbReference>
<feature type="region of interest" description="Disordered" evidence="7">
    <location>
        <begin position="147"/>
        <end position="260"/>
    </location>
</feature>
<keyword evidence="9" id="KW-1185">Reference proteome</keyword>
<evidence type="ECO:0000313" key="9">
    <source>
        <dbReference type="Proteomes" id="UP001497623"/>
    </source>
</evidence>
<name>A0AAV2S2C2_MEGNR</name>
<evidence type="ECO:0000256" key="2">
    <source>
        <dbReference type="ARBA" id="ARBA00022737"/>
    </source>
</evidence>
<dbReference type="InterPro" id="IPR018502">
    <property type="entry name" value="Annexin_repeat"/>
</dbReference>
<dbReference type="GO" id="GO:0005509">
    <property type="term" value="F:calcium ion binding"/>
    <property type="evidence" value="ECO:0007669"/>
    <property type="project" value="InterPro"/>
</dbReference>
<evidence type="ECO:0000256" key="6">
    <source>
        <dbReference type="RuleBase" id="RU003540"/>
    </source>
</evidence>
<accession>A0AAV2S2C2</accession>
<comment type="similarity">
    <text evidence="1 6">Belongs to the annexin family.</text>
</comment>
<evidence type="ECO:0000256" key="1">
    <source>
        <dbReference type="ARBA" id="ARBA00007831"/>
    </source>
</evidence>
<sequence length="585" mass="61411">SRLYILHSQVFSVLVTVGEHYYRLMSYPPNYGFGGGQQGGYPAYPPAPGAPYPPAGGGYPPAPGAAYPPAPGAASGFSAPGGAPGYPPAPGGAPGYPSYPPAAGSSPYPPAPGGYPSYPPSAGSSPYPPAPGMSPYPGAPGSSPYPPAPGASPYPSSGASPYPPAQGGSAYGSQGGYAAPPGMGGSPYPQAGGNQYAQAGAPPGGRVSPYPMGDATGGSVSPYPTGAPTGGSAGSYPTSPAGGAPALSPSTAYQSSSGIAAPSAPQLIQYTERPTLKPMTPFDPSSDAQILRKAMKGLGTDEAAIIGVLARRTSQQRQEIILKFQQGYGRDLIKDLKSELSGKFEQVIIALMTPLPIYLARELHHAIQGIGTNEKTLVEILCSNDNAWILAIKNSYYQEFHRKLEDDIKGDTSGDFERVLVSMCAACRDEQQCDTALANGLAQQLYKAGEGRMGTNEGEFNRILATYSFPLLRCVFEEYKKINGRTLGQAISSEFSGDIKTGFKAIYLAIENRSAYFAKEIHDSMAGMGTNDRALIRMVVSRSEIDMGNIKEEYMRMYNKPMEKDIKDDCSGDYKRALIALCEEM</sequence>
<dbReference type="Gene3D" id="1.10.220.10">
    <property type="entry name" value="Annexin"/>
    <property type="match status" value="4"/>
</dbReference>
<dbReference type="InterPro" id="IPR001464">
    <property type="entry name" value="Annexin"/>
</dbReference>
<dbReference type="FunFam" id="1.10.220.10:FF:000004">
    <property type="entry name" value="Annexin"/>
    <property type="match status" value="1"/>
</dbReference>
<evidence type="ECO:0000256" key="3">
    <source>
        <dbReference type="ARBA" id="ARBA00022837"/>
    </source>
</evidence>
<evidence type="ECO:0000256" key="4">
    <source>
        <dbReference type="ARBA" id="ARBA00023216"/>
    </source>
</evidence>
<dbReference type="PANTHER" id="PTHR10502:SF102">
    <property type="entry name" value="ANNEXIN B11"/>
    <property type="match status" value="1"/>
</dbReference>
<dbReference type="PRINTS" id="PR00196">
    <property type="entry name" value="ANNEXIN"/>
</dbReference>
<dbReference type="PROSITE" id="PS00223">
    <property type="entry name" value="ANNEXIN_1"/>
    <property type="match status" value="2"/>
</dbReference>
<evidence type="ECO:0000256" key="5">
    <source>
        <dbReference type="ARBA" id="ARBA00023302"/>
    </source>
</evidence>
<keyword evidence="4 6" id="KW-0041">Annexin</keyword>
<dbReference type="PROSITE" id="PS51897">
    <property type="entry name" value="ANNEXIN_2"/>
    <property type="match status" value="4"/>
</dbReference>
<feature type="compositionally biased region" description="Polar residues" evidence="7">
    <location>
        <begin position="248"/>
        <end position="258"/>
    </location>
</feature>
<dbReference type="GO" id="GO:0012506">
    <property type="term" value="C:vesicle membrane"/>
    <property type="evidence" value="ECO:0007669"/>
    <property type="project" value="TreeGrafter"/>
</dbReference>
<dbReference type="GO" id="GO:0001786">
    <property type="term" value="F:phosphatidylserine binding"/>
    <property type="evidence" value="ECO:0007669"/>
    <property type="project" value="TreeGrafter"/>
</dbReference>
<evidence type="ECO:0000256" key="7">
    <source>
        <dbReference type="SAM" id="MobiDB-lite"/>
    </source>
</evidence>
<comment type="domain">
    <text evidence="6">A pair of annexin repeats may form one binding site for calcium and phospholipid.</text>
</comment>